<dbReference type="Proteomes" id="UP001596004">
    <property type="component" value="Unassembled WGS sequence"/>
</dbReference>
<feature type="region of interest" description="Disordered" evidence="1">
    <location>
        <begin position="1"/>
        <end position="23"/>
    </location>
</feature>
<comment type="caution">
    <text evidence="3">The sequence shown here is derived from an EMBL/GenBank/DDBJ whole genome shotgun (WGS) entry which is preliminary data.</text>
</comment>
<gene>
    <name evidence="3" type="ORF">ACFO60_04870</name>
</gene>
<feature type="domain" description="DUF397" evidence="2">
    <location>
        <begin position="12"/>
        <end position="65"/>
    </location>
</feature>
<feature type="compositionally biased region" description="Basic and acidic residues" evidence="1">
    <location>
        <begin position="1"/>
        <end position="16"/>
    </location>
</feature>
<dbReference type="EMBL" id="JBHSFP010000002">
    <property type="protein sequence ID" value="MFC4530087.1"/>
    <property type="molecule type" value="Genomic_DNA"/>
</dbReference>
<organism evidence="3 4">
    <name type="scientific">Sphaerisporangium dianthi</name>
    <dbReference type="NCBI Taxonomy" id="1436120"/>
    <lineage>
        <taxon>Bacteria</taxon>
        <taxon>Bacillati</taxon>
        <taxon>Actinomycetota</taxon>
        <taxon>Actinomycetes</taxon>
        <taxon>Streptosporangiales</taxon>
        <taxon>Streptosporangiaceae</taxon>
        <taxon>Sphaerisporangium</taxon>
    </lineage>
</organism>
<reference evidence="4" key="1">
    <citation type="journal article" date="2019" name="Int. J. Syst. Evol. Microbiol.">
        <title>The Global Catalogue of Microorganisms (GCM) 10K type strain sequencing project: providing services to taxonomists for standard genome sequencing and annotation.</title>
        <authorList>
            <consortium name="The Broad Institute Genomics Platform"/>
            <consortium name="The Broad Institute Genome Sequencing Center for Infectious Disease"/>
            <person name="Wu L."/>
            <person name="Ma J."/>
        </authorList>
    </citation>
    <scope>NUCLEOTIDE SEQUENCE [LARGE SCALE GENOMIC DNA]</scope>
    <source>
        <strain evidence="4">CGMCC 4.7132</strain>
    </source>
</reference>
<name>A0ABV9CBU2_9ACTN</name>
<dbReference type="Pfam" id="PF04149">
    <property type="entry name" value="DUF397"/>
    <property type="match status" value="1"/>
</dbReference>
<keyword evidence="4" id="KW-1185">Reference proteome</keyword>
<evidence type="ECO:0000259" key="2">
    <source>
        <dbReference type="Pfam" id="PF04149"/>
    </source>
</evidence>
<evidence type="ECO:0000256" key="1">
    <source>
        <dbReference type="SAM" id="MobiDB-lite"/>
    </source>
</evidence>
<sequence length="65" mass="7322">MINRHDIDLSRADWRKSSHSTAQGENCVEVAQTGSHVAVRDSKCPDSPILILHHQEWSAFLAKIK</sequence>
<evidence type="ECO:0000313" key="3">
    <source>
        <dbReference type="EMBL" id="MFC4530087.1"/>
    </source>
</evidence>
<evidence type="ECO:0000313" key="4">
    <source>
        <dbReference type="Proteomes" id="UP001596004"/>
    </source>
</evidence>
<proteinExistence type="predicted"/>
<protein>
    <submittedName>
        <fullName evidence="3">DUF397 domain-containing protein</fullName>
    </submittedName>
</protein>
<dbReference type="InterPro" id="IPR007278">
    <property type="entry name" value="DUF397"/>
</dbReference>
<dbReference type="RefSeq" id="WP_380837446.1">
    <property type="nucleotide sequence ID" value="NZ_JBHSFP010000002.1"/>
</dbReference>
<accession>A0ABV9CBU2</accession>